<name>A0ABR8TNQ3_9PSED</name>
<reference evidence="1 2" key="1">
    <citation type="submission" date="2020-08" db="EMBL/GenBank/DDBJ databases">
        <title>A Genomic Blueprint of the Chicken Gut Microbiome.</title>
        <authorList>
            <person name="Gilroy R."/>
            <person name="Ravi A."/>
            <person name="Getino M."/>
            <person name="Pursley I."/>
            <person name="Horton D.L."/>
            <person name="Alikhan N.-F."/>
            <person name="Baker D."/>
            <person name="Gharbi K."/>
            <person name="Hall N."/>
            <person name="Watson M."/>
            <person name="Adriaenssens E.M."/>
            <person name="Foster-Nyarko E."/>
            <person name="Jarju S."/>
            <person name="Secka A."/>
            <person name="Antonio M."/>
            <person name="Oren A."/>
            <person name="Chaudhuri R."/>
            <person name="La Ragione R.M."/>
            <person name="Hildebrand F."/>
            <person name="Pallen M.J."/>
        </authorList>
    </citation>
    <scope>NUCLEOTIDE SEQUENCE [LARGE SCALE GENOMIC DNA]</scope>
    <source>
        <strain evidence="1 2">Sa2CUA2</strain>
    </source>
</reference>
<comment type="caution">
    <text evidence="1">The sequence shown here is derived from an EMBL/GenBank/DDBJ whole genome shotgun (WGS) entry which is preliminary data.</text>
</comment>
<dbReference type="Gene3D" id="3.40.1260.10">
    <property type="entry name" value="DsrEFH-like"/>
    <property type="match status" value="1"/>
</dbReference>
<organism evidence="1 2">
    <name type="scientific">Serpens gallinarum</name>
    <dbReference type="NCBI Taxonomy" id="2763075"/>
    <lineage>
        <taxon>Bacteria</taxon>
        <taxon>Pseudomonadati</taxon>
        <taxon>Pseudomonadota</taxon>
        <taxon>Gammaproteobacteria</taxon>
        <taxon>Pseudomonadales</taxon>
        <taxon>Pseudomonadaceae</taxon>
        <taxon>Pseudomonas</taxon>
    </lineage>
</organism>
<proteinExistence type="predicted"/>
<evidence type="ECO:0000313" key="1">
    <source>
        <dbReference type="EMBL" id="MBD7977145.1"/>
    </source>
</evidence>
<sequence length="98" mass="10704">MATLHLLAQSPYSSALDSALRLLSTQDAVLFTGDACHALQAGSAPLKQLQHMPDGIEFYALKEDMQARNISAPARVTLVDYPAFVALSLRFDKVNSWL</sequence>
<dbReference type="InterPro" id="IPR027396">
    <property type="entry name" value="DsrEFH-like"/>
</dbReference>
<dbReference type="RefSeq" id="WP_251835920.1">
    <property type="nucleotide sequence ID" value="NZ_JACSQG010000003.1"/>
</dbReference>
<dbReference type="EMBL" id="JACSQG010000003">
    <property type="protein sequence ID" value="MBD7977145.1"/>
    <property type="molecule type" value="Genomic_DNA"/>
</dbReference>
<dbReference type="Proteomes" id="UP000611945">
    <property type="component" value="Unassembled WGS sequence"/>
</dbReference>
<keyword evidence="2" id="KW-1185">Reference proteome</keyword>
<gene>
    <name evidence="1" type="primary">dsrH</name>
    <name evidence="1" type="ORF">H9642_08050</name>
</gene>
<protein>
    <submittedName>
        <fullName evidence="1">Sulfurtransferase complex subunit TusB</fullName>
    </submittedName>
</protein>
<accession>A0ABR8TNQ3</accession>
<dbReference type="SUPFAM" id="SSF75169">
    <property type="entry name" value="DsrEFH-like"/>
    <property type="match status" value="1"/>
</dbReference>
<dbReference type="InterPro" id="IPR007215">
    <property type="entry name" value="Sulphur_relay_TusB/DsrH"/>
</dbReference>
<dbReference type="Pfam" id="PF04077">
    <property type="entry name" value="DsrH"/>
    <property type="match status" value="1"/>
</dbReference>
<dbReference type="NCBIfam" id="TIGR03011">
    <property type="entry name" value="sulf_tusB_dsrH"/>
    <property type="match status" value="1"/>
</dbReference>
<evidence type="ECO:0000313" key="2">
    <source>
        <dbReference type="Proteomes" id="UP000611945"/>
    </source>
</evidence>
<dbReference type="PANTHER" id="PTHR37526">
    <property type="entry name" value="PROTEIN TUSB"/>
    <property type="match status" value="1"/>
</dbReference>
<dbReference type="PANTHER" id="PTHR37526:SF1">
    <property type="entry name" value="PROTEIN TUSB"/>
    <property type="match status" value="1"/>
</dbReference>